<keyword evidence="3 4" id="KW-0274">FAD</keyword>
<dbReference type="Pfam" id="PF05199">
    <property type="entry name" value="GMC_oxred_C"/>
    <property type="match status" value="1"/>
</dbReference>
<evidence type="ECO:0000259" key="7">
    <source>
        <dbReference type="PROSITE" id="PS00624"/>
    </source>
</evidence>
<dbReference type="InterPro" id="IPR036188">
    <property type="entry name" value="FAD/NAD-bd_sf"/>
</dbReference>
<dbReference type="Gene3D" id="3.50.50.60">
    <property type="entry name" value="FAD/NAD(P)-binding domain"/>
    <property type="match status" value="1"/>
</dbReference>
<dbReference type="PROSITE" id="PS00624">
    <property type="entry name" value="GMC_OXRED_2"/>
    <property type="match status" value="1"/>
</dbReference>
<feature type="binding site" evidence="3">
    <location>
        <begin position="55"/>
        <end position="56"/>
    </location>
    <ligand>
        <name>FAD</name>
        <dbReference type="ChEBI" id="CHEBI:57692"/>
    </ligand>
</feature>
<dbReference type="PROSITE" id="PS00623">
    <property type="entry name" value="GMC_OXRED_1"/>
    <property type="match status" value="1"/>
</dbReference>
<dbReference type="AlphaFoldDB" id="A0AAN6XY87"/>
<keyword evidence="9" id="KW-1185">Reference proteome</keyword>
<dbReference type="EMBL" id="MU858215">
    <property type="protein sequence ID" value="KAK4209133.1"/>
    <property type="molecule type" value="Genomic_DNA"/>
</dbReference>
<evidence type="ECO:0000256" key="5">
    <source>
        <dbReference type="SAM" id="SignalP"/>
    </source>
</evidence>
<feature type="chain" id="PRO_5042825505" evidence="5">
    <location>
        <begin position="25"/>
        <end position="693"/>
    </location>
</feature>
<evidence type="ECO:0000313" key="8">
    <source>
        <dbReference type="EMBL" id="KAK4209133.1"/>
    </source>
</evidence>
<proteinExistence type="inferred from homology"/>
<dbReference type="Pfam" id="PF00732">
    <property type="entry name" value="GMC_oxred_N"/>
    <property type="match status" value="1"/>
</dbReference>
<evidence type="ECO:0000256" key="3">
    <source>
        <dbReference type="PIRSR" id="PIRSR000137-2"/>
    </source>
</evidence>
<feature type="domain" description="Glucose-methanol-choline oxidoreductase N-terminal" evidence="6">
    <location>
        <begin position="128"/>
        <end position="151"/>
    </location>
</feature>
<feature type="signal peptide" evidence="5">
    <location>
        <begin position="1"/>
        <end position="24"/>
    </location>
</feature>
<accession>A0AAN6XY87</accession>
<evidence type="ECO:0000256" key="2">
    <source>
        <dbReference type="PIRSR" id="PIRSR000137-1"/>
    </source>
</evidence>
<dbReference type="GO" id="GO:0044550">
    <property type="term" value="P:secondary metabolite biosynthetic process"/>
    <property type="evidence" value="ECO:0007669"/>
    <property type="project" value="TreeGrafter"/>
</dbReference>
<gene>
    <name evidence="8" type="ORF">QBC37DRAFT_430822</name>
</gene>
<dbReference type="InterPro" id="IPR000172">
    <property type="entry name" value="GMC_OxRdtase_N"/>
</dbReference>
<dbReference type="SUPFAM" id="SSF54373">
    <property type="entry name" value="FAD-linked reductases, C-terminal domain"/>
    <property type="match status" value="1"/>
</dbReference>
<feature type="active site" description="Proton donor" evidence="2">
    <location>
        <position position="627"/>
    </location>
</feature>
<feature type="active site" description="Proton acceptor" evidence="2">
    <location>
        <position position="671"/>
    </location>
</feature>
<dbReference type="Gene3D" id="3.30.560.10">
    <property type="entry name" value="Glucose Oxidase, domain 3"/>
    <property type="match status" value="1"/>
</dbReference>
<evidence type="ECO:0000256" key="4">
    <source>
        <dbReference type="RuleBase" id="RU003968"/>
    </source>
</evidence>
<protein>
    <submittedName>
        <fullName evidence="8">GMC oxidoreductase</fullName>
    </submittedName>
</protein>
<reference evidence="8" key="2">
    <citation type="submission" date="2023-05" db="EMBL/GenBank/DDBJ databases">
        <authorList>
            <consortium name="Lawrence Berkeley National Laboratory"/>
            <person name="Steindorff A."/>
            <person name="Hensen N."/>
            <person name="Bonometti L."/>
            <person name="Westerberg I."/>
            <person name="Brannstrom I.O."/>
            <person name="Guillou S."/>
            <person name="Cros-Aarteil S."/>
            <person name="Calhoun S."/>
            <person name="Haridas S."/>
            <person name="Kuo A."/>
            <person name="Mondo S."/>
            <person name="Pangilinan J."/>
            <person name="Riley R."/>
            <person name="Labutti K."/>
            <person name="Andreopoulos B."/>
            <person name="Lipzen A."/>
            <person name="Chen C."/>
            <person name="Yanf M."/>
            <person name="Daum C."/>
            <person name="Ng V."/>
            <person name="Clum A."/>
            <person name="Ohm R."/>
            <person name="Martin F."/>
            <person name="Silar P."/>
            <person name="Natvig D."/>
            <person name="Lalanne C."/>
            <person name="Gautier V."/>
            <person name="Ament-Velasquez S.L."/>
            <person name="Kruys A."/>
            <person name="Hutchinson M.I."/>
            <person name="Powell A.J."/>
            <person name="Barry K."/>
            <person name="Miller A.N."/>
            <person name="Grigoriev I.V."/>
            <person name="Debuchy R."/>
            <person name="Gladieux P."/>
            <person name="Thoren M.H."/>
            <person name="Johannesson H."/>
        </authorList>
    </citation>
    <scope>NUCLEOTIDE SEQUENCE</scope>
    <source>
        <strain evidence="8">PSN293</strain>
    </source>
</reference>
<comment type="similarity">
    <text evidence="1 4">Belongs to the GMC oxidoreductase family.</text>
</comment>
<evidence type="ECO:0000256" key="1">
    <source>
        <dbReference type="ARBA" id="ARBA00010790"/>
    </source>
</evidence>
<sequence length="693" mass="75564">MTLKMKSTCSWLSILFLVLLPTSSSSPDAEPRHSLKRTQSSLLSSYDFIICGAGTTGLTIADRLSSAFPSKTVLVIEYGELEAAPGVFDPPTKEYTPLDFGAPRASSWDLVSLPSPALNNGTAFLKAGKAVGGSSAINGQFFDRASKHDFDDGWSPLQVSMTDRKVPIWDWKGMEPFYKKSVNYNPPGKDTVDKYGYTWDETAWNENSTSSKVQATMASFLWADHSLIRKAFQNMGIWLRRECMDGNKEGICWTPNAQDAMTGQRSFAGSAHYTEVVANRSNYHLLTGHQVTRVVFPQGLKDGGWGGEVPLVEVRGVGNQGTFNITAAGEVIISAGALHSPAILQRSGIGPKDFLQQLKIPVIVDLPGVGSNLQDHSGPTVEWNYSQPLNIHPMPPDMANSTFLSEAFAAWNQRPARGPYTIAMSMTSIWVPLANITANYTFILDKINDLVSLGDKLSTKPDPKTLESLTAALHLPPSYASSSTLLKGYLAQLSSISSLLANPKSPSLESAFTTGTTLTAVLNHPLSRGTVRLNPSSPLDLPILDYRSASNPIDLDMHLLHTQYLRRTIPALQFLFTDPEAFQSLGFPNNTLPFNLTVTETQPGQQIQSEDAILNWIRSSTVQSFMHPCCTNAMMPLEKGGVVDTHLRVHNAGGRLRVADASIFPLEPSSHLSSLCYAVGEKAADLIIKEWSE</sequence>
<organism evidence="8 9">
    <name type="scientific">Rhypophila decipiens</name>
    <dbReference type="NCBI Taxonomy" id="261697"/>
    <lineage>
        <taxon>Eukaryota</taxon>
        <taxon>Fungi</taxon>
        <taxon>Dikarya</taxon>
        <taxon>Ascomycota</taxon>
        <taxon>Pezizomycotina</taxon>
        <taxon>Sordariomycetes</taxon>
        <taxon>Sordariomycetidae</taxon>
        <taxon>Sordariales</taxon>
        <taxon>Naviculisporaceae</taxon>
        <taxon>Rhypophila</taxon>
    </lineage>
</organism>
<dbReference type="PANTHER" id="PTHR11552:SF115">
    <property type="entry name" value="DEHYDROGENASE XPTC-RELATED"/>
    <property type="match status" value="1"/>
</dbReference>
<feature type="domain" description="Glucose-methanol-choline oxidoreductase N-terminal" evidence="7">
    <location>
        <begin position="336"/>
        <end position="350"/>
    </location>
</feature>
<name>A0AAN6XY87_9PEZI</name>
<dbReference type="PIRSF" id="PIRSF000137">
    <property type="entry name" value="Alcohol_oxidase"/>
    <property type="match status" value="1"/>
</dbReference>
<dbReference type="GO" id="GO:0050660">
    <property type="term" value="F:flavin adenine dinucleotide binding"/>
    <property type="evidence" value="ECO:0007669"/>
    <property type="project" value="InterPro"/>
</dbReference>
<evidence type="ECO:0000313" key="9">
    <source>
        <dbReference type="Proteomes" id="UP001301769"/>
    </source>
</evidence>
<feature type="binding site" evidence="3">
    <location>
        <position position="291"/>
    </location>
    <ligand>
        <name>FAD</name>
        <dbReference type="ChEBI" id="CHEBI:57692"/>
    </ligand>
</feature>
<dbReference type="SUPFAM" id="SSF51905">
    <property type="entry name" value="FAD/NAD(P)-binding domain"/>
    <property type="match status" value="1"/>
</dbReference>
<reference evidence="8" key="1">
    <citation type="journal article" date="2023" name="Mol. Phylogenet. Evol.">
        <title>Genome-scale phylogeny and comparative genomics of the fungal order Sordariales.</title>
        <authorList>
            <person name="Hensen N."/>
            <person name="Bonometti L."/>
            <person name="Westerberg I."/>
            <person name="Brannstrom I.O."/>
            <person name="Guillou S."/>
            <person name="Cros-Aarteil S."/>
            <person name="Calhoun S."/>
            <person name="Haridas S."/>
            <person name="Kuo A."/>
            <person name="Mondo S."/>
            <person name="Pangilinan J."/>
            <person name="Riley R."/>
            <person name="LaButti K."/>
            <person name="Andreopoulos B."/>
            <person name="Lipzen A."/>
            <person name="Chen C."/>
            <person name="Yan M."/>
            <person name="Daum C."/>
            <person name="Ng V."/>
            <person name="Clum A."/>
            <person name="Steindorff A."/>
            <person name="Ohm R.A."/>
            <person name="Martin F."/>
            <person name="Silar P."/>
            <person name="Natvig D.O."/>
            <person name="Lalanne C."/>
            <person name="Gautier V."/>
            <person name="Ament-Velasquez S.L."/>
            <person name="Kruys A."/>
            <person name="Hutchinson M.I."/>
            <person name="Powell A.J."/>
            <person name="Barry K."/>
            <person name="Miller A.N."/>
            <person name="Grigoriev I.V."/>
            <person name="Debuchy R."/>
            <person name="Gladieux P."/>
            <person name="Hiltunen Thoren M."/>
            <person name="Johannesson H."/>
        </authorList>
    </citation>
    <scope>NUCLEOTIDE SEQUENCE</scope>
    <source>
        <strain evidence="8">PSN293</strain>
    </source>
</reference>
<dbReference type="InterPro" id="IPR007867">
    <property type="entry name" value="GMC_OxRtase_C"/>
</dbReference>
<comment type="caution">
    <text evidence="8">The sequence shown here is derived from an EMBL/GenBank/DDBJ whole genome shotgun (WGS) entry which is preliminary data.</text>
</comment>
<comment type="cofactor">
    <cofactor evidence="3">
        <name>FAD</name>
        <dbReference type="ChEBI" id="CHEBI:57692"/>
    </cofactor>
</comment>
<dbReference type="PANTHER" id="PTHR11552">
    <property type="entry name" value="GLUCOSE-METHANOL-CHOLINE GMC OXIDOREDUCTASE"/>
    <property type="match status" value="1"/>
</dbReference>
<dbReference type="GO" id="GO:0016614">
    <property type="term" value="F:oxidoreductase activity, acting on CH-OH group of donors"/>
    <property type="evidence" value="ECO:0007669"/>
    <property type="project" value="InterPro"/>
</dbReference>
<keyword evidence="5" id="KW-0732">Signal</keyword>
<keyword evidence="4" id="KW-0285">Flavoprotein</keyword>
<evidence type="ECO:0000259" key="6">
    <source>
        <dbReference type="PROSITE" id="PS00623"/>
    </source>
</evidence>
<dbReference type="Proteomes" id="UP001301769">
    <property type="component" value="Unassembled WGS sequence"/>
</dbReference>
<dbReference type="InterPro" id="IPR012132">
    <property type="entry name" value="GMC_OxRdtase"/>
</dbReference>